<evidence type="ECO:0008006" key="5">
    <source>
        <dbReference type="Google" id="ProtNLM"/>
    </source>
</evidence>
<dbReference type="InterPro" id="IPR001623">
    <property type="entry name" value="DnaJ_domain"/>
</dbReference>
<dbReference type="CDD" id="cd06257">
    <property type="entry name" value="DnaJ"/>
    <property type="match status" value="1"/>
</dbReference>
<feature type="compositionally biased region" description="Basic and acidic residues" evidence="2">
    <location>
        <begin position="193"/>
        <end position="205"/>
    </location>
</feature>
<keyword evidence="4" id="KW-1185">Reference proteome</keyword>
<evidence type="ECO:0000313" key="4">
    <source>
        <dbReference type="Proteomes" id="UP000186609"/>
    </source>
</evidence>
<dbReference type="STRING" id="1842727.RD110_24160"/>
<protein>
    <recommendedName>
        <fullName evidence="5">Molecular chaperone DnaJ</fullName>
    </recommendedName>
</protein>
<gene>
    <name evidence="3" type="ORF">RD110_24160</name>
</gene>
<name>A0A1P8K1P5_9BURK</name>
<evidence type="ECO:0000256" key="1">
    <source>
        <dbReference type="SAM" id="Coils"/>
    </source>
</evidence>
<dbReference type="AlphaFoldDB" id="A0A1P8K1P5"/>
<dbReference type="KEGG" id="rhy:RD110_24160"/>
<feature type="region of interest" description="Disordered" evidence="2">
    <location>
        <begin position="179"/>
        <end position="208"/>
    </location>
</feature>
<reference evidence="3 4" key="1">
    <citation type="submission" date="2017-01" db="EMBL/GenBank/DDBJ databases">
        <authorList>
            <person name="Mah S.A."/>
            <person name="Swanson W.J."/>
            <person name="Moy G.W."/>
            <person name="Vacquier V.D."/>
        </authorList>
    </citation>
    <scope>NUCLEOTIDE SEQUENCE [LARGE SCALE GENOMIC DNA]</scope>
    <source>
        <strain evidence="3 4">DCY110</strain>
    </source>
</reference>
<accession>A0A1P8K1P5</accession>
<proteinExistence type="predicted"/>
<dbReference type="EMBL" id="CP019236">
    <property type="protein sequence ID" value="APW39915.1"/>
    <property type="molecule type" value="Genomic_DNA"/>
</dbReference>
<dbReference type="InterPro" id="IPR036869">
    <property type="entry name" value="J_dom_sf"/>
</dbReference>
<dbReference type="Gene3D" id="1.10.287.110">
    <property type="entry name" value="DnaJ domain"/>
    <property type="match status" value="1"/>
</dbReference>
<dbReference type="RefSeq" id="WP_076202844.1">
    <property type="nucleotide sequence ID" value="NZ_CP019236.1"/>
</dbReference>
<dbReference type="SUPFAM" id="SSF46565">
    <property type="entry name" value="Chaperone J-domain"/>
    <property type="match status" value="1"/>
</dbReference>
<keyword evidence="1" id="KW-0175">Coiled coil</keyword>
<dbReference type="OrthoDB" id="114754at2"/>
<evidence type="ECO:0000313" key="3">
    <source>
        <dbReference type="EMBL" id="APW39915.1"/>
    </source>
</evidence>
<sequence>MTSRAHISITAQTGQAELSAPQKKFNTLVQKIAAQRKLLGDWQEAIPLFQQRRARELDPLLAKLDGVSTELVAFLDGAYAQKGLSKTDRSKLAGIICDLADTLMQGDRAEAMKAIYNKYSATDFDTEAREAQQAMKTLLEEDLGIELGDEVDMDSPEAVMRALHAQMEAEQARMDHIAAEKEKHRSQHRKKSAREIKQQAAEKDASQSLREVYRKLASALHPDRETDPAERARKTALMQRVNQAYANKNLLDMLQLQIEAEQIDPERMANLSAERLRHYNQVLTDQLRELQQEVKDTELSFKRQFGIAPMEKVTPANMMSILREQVQWLAHDIHQMKNQLAHLDDLKTLKLWIRTQVQRSADFDAFGMDEDFDFDDYRR</sequence>
<feature type="coiled-coil region" evidence="1">
    <location>
        <begin position="273"/>
        <end position="300"/>
    </location>
</feature>
<organism evidence="3 4">
    <name type="scientific">Rhodoferax koreensis</name>
    <dbReference type="NCBI Taxonomy" id="1842727"/>
    <lineage>
        <taxon>Bacteria</taxon>
        <taxon>Pseudomonadati</taxon>
        <taxon>Pseudomonadota</taxon>
        <taxon>Betaproteobacteria</taxon>
        <taxon>Burkholderiales</taxon>
        <taxon>Comamonadaceae</taxon>
        <taxon>Rhodoferax</taxon>
    </lineage>
</organism>
<dbReference type="Proteomes" id="UP000186609">
    <property type="component" value="Chromosome"/>
</dbReference>
<evidence type="ECO:0000256" key="2">
    <source>
        <dbReference type="SAM" id="MobiDB-lite"/>
    </source>
</evidence>